<evidence type="ECO:0000256" key="3">
    <source>
        <dbReference type="ARBA" id="ARBA00022692"/>
    </source>
</evidence>
<dbReference type="GO" id="GO:0005886">
    <property type="term" value="C:plasma membrane"/>
    <property type="evidence" value="ECO:0007669"/>
    <property type="project" value="UniProtKB-SubCell"/>
</dbReference>
<feature type="transmembrane region" description="Helical" evidence="6">
    <location>
        <begin position="12"/>
        <end position="34"/>
    </location>
</feature>
<dbReference type="EMBL" id="FNSO01000004">
    <property type="protein sequence ID" value="SED04226.1"/>
    <property type="molecule type" value="Genomic_DNA"/>
</dbReference>
<evidence type="ECO:0000256" key="2">
    <source>
        <dbReference type="ARBA" id="ARBA00022475"/>
    </source>
</evidence>
<dbReference type="STRING" id="208445.SAMN04489727_6142"/>
<dbReference type="InterPro" id="IPR027379">
    <property type="entry name" value="CLS_N"/>
</dbReference>
<dbReference type="RefSeq" id="WP_208613417.1">
    <property type="nucleotide sequence ID" value="NZ_FNSO01000004.1"/>
</dbReference>
<dbReference type="Proteomes" id="UP000199622">
    <property type="component" value="Unassembled WGS sequence"/>
</dbReference>
<evidence type="ECO:0000256" key="5">
    <source>
        <dbReference type="ARBA" id="ARBA00023136"/>
    </source>
</evidence>
<evidence type="ECO:0000256" key="4">
    <source>
        <dbReference type="ARBA" id="ARBA00022989"/>
    </source>
</evidence>
<feature type="domain" description="Cardiolipin synthase N-terminal" evidence="7">
    <location>
        <begin position="26"/>
        <end position="68"/>
    </location>
</feature>
<evidence type="ECO:0000256" key="1">
    <source>
        <dbReference type="ARBA" id="ARBA00004651"/>
    </source>
</evidence>
<feature type="transmembrane region" description="Helical" evidence="6">
    <location>
        <begin position="46"/>
        <end position="66"/>
    </location>
</feature>
<evidence type="ECO:0000256" key="6">
    <source>
        <dbReference type="SAM" id="Phobius"/>
    </source>
</evidence>
<comment type="subcellular location">
    <subcellularLocation>
        <location evidence="1">Cell membrane</location>
        <topology evidence="1">Multi-pass membrane protein</topology>
    </subcellularLocation>
</comment>
<keyword evidence="9" id="KW-1185">Reference proteome</keyword>
<accession>A0A1H4XF28</accession>
<keyword evidence="3 6" id="KW-0812">Transmembrane</keyword>
<evidence type="ECO:0000313" key="9">
    <source>
        <dbReference type="Proteomes" id="UP000199622"/>
    </source>
</evidence>
<keyword evidence="2" id="KW-1003">Cell membrane</keyword>
<dbReference type="Pfam" id="PF13396">
    <property type="entry name" value="PLDc_N"/>
    <property type="match status" value="1"/>
</dbReference>
<name>A0A1H4XF28_9PSEU</name>
<keyword evidence="5 6" id="KW-0472">Membrane</keyword>
<evidence type="ECO:0000259" key="7">
    <source>
        <dbReference type="Pfam" id="PF13396"/>
    </source>
</evidence>
<proteinExistence type="predicted"/>
<reference evidence="9" key="1">
    <citation type="submission" date="2016-10" db="EMBL/GenBank/DDBJ databases">
        <authorList>
            <person name="Varghese N."/>
            <person name="Submissions S."/>
        </authorList>
    </citation>
    <scope>NUCLEOTIDE SEQUENCE [LARGE SCALE GENOMIC DNA]</scope>
    <source>
        <strain evidence="9">DSM 44544</strain>
    </source>
</reference>
<gene>
    <name evidence="8" type="ORF">SAMN04489727_6142</name>
</gene>
<sequence length="77" mass="8213">MSVASETTQAWIFMGVAGAVVLAFAVLFLAALVGILRSPLTGGMKLVWVIFAFCAPFLGSLLWFVAGRRDAVAPVRR</sequence>
<keyword evidence="4 6" id="KW-1133">Transmembrane helix</keyword>
<dbReference type="AlphaFoldDB" id="A0A1H4XF28"/>
<organism evidence="8 9">
    <name type="scientific">Amycolatopsis tolypomycina</name>
    <dbReference type="NCBI Taxonomy" id="208445"/>
    <lineage>
        <taxon>Bacteria</taxon>
        <taxon>Bacillati</taxon>
        <taxon>Actinomycetota</taxon>
        <taxon>Actinomycetes</taxon>
        <taxon>Pseudonocardiales</taxon>
        <taxon>Pseudonocardiaceae</taxon>
        <taxon>Amycolatopsis</taxon>
    </lineage>
</organism>
<evidence type="ECO:0000313" key="8">
    <source>
        <dbReference type="EMBL" id="SED04226.1"/>
    </source>
</evidence>
<protein>
    <submittedName>
        <fullName evidence="8">Phospholipase_D-nuclease N-terminal</fullName>
    </submittedName>
</protein>